<dbReference type="RefSeq" id="WP_141443312.1">
    <property type="nucleotide sequence ID" value="NZ_CP038231.1"/>
</dbReference>
<dbReference type="Pfam" id="PF01106">
    <property type="entry name" value="NifU"/>
    <property type="match status" value="1"/>
</dbReference>
<proteinExistence type="inferred from homology"/>
<sequence>MLIEVEETPNPESLKFRPGVRVALSGSADFVHPGSAEGRSPLAVELFSVPGVQRVFLGADLVAVTKSPTTAWDDVLPFVMTVMTDFFATGQPALTSGPVLPLVRPLNPSDKALVAALELVLAHHVRPMVARDGGDVAFRGYDQGTVYLTLMGACTDCPSAQLTLKGGVERILKQHLPTISTVVAVEEGDNQS</sequence>
<dbReference type="InterPro" id="IPR014824">
    <property type="entry name" value="Nfu/NifU_N"/>
</dbReference>
<dbReference type="InterPro" id="IPR036498">
    <property type="entry name" value="Nfu/NifU_N_sf"/>
</dbReference>
<dbReference type="PANTHER" id="PTHR11178">
    <property type="entry name" value="IRON-SULFUR CLUSTER SCAFFOLD PROTEIN NFU-RELATED"/>
    <property type="match status" value="1"/>
</dbReference>
<evidence type="ECO:0000313" key="3">
    <source>
        <dbReference type="EMBL" id="QDH13604.1"/>
    </source>
</evidence>
<dbReference type="SMART" id="SM00932">
    <property type="entry name" value="Nfu_N"/>
    <property type="match status" value="1"/>
</dbReference>
<accession>A0A4Y6U8S3</accession>
<dbReference type="Gene3D" id="3.30.300.130">
    <property type="entry name" value="Fe-S cluster assembly (FSCA)"/>
    <property type="match status" value="1"/>
</dbReference>
<protein>
    <submittedName>
        <fullName evidence="3">NifU family protein</fullName>
    </submittedName>
</protein>
<evidence type="ECO:0000256" key="1">
    <source>
        <dbReference type="ARBA" id="ARBA00006420"/>
    </source>
</evidence>
<dbReference type="KEGG" id="swf:E3E12_04680"/>
<dbReference type="Gene3D" id="3.30.1370.70">
    <property type="entry name" value="Scaffold protein Nfu/NifU, N-terminal domain"/>
    <property type="match status" value="1"/>
</dbReference>
<dbReference type="AlphaFoldDB" id="A0A4Y6U8S3"/>
<dbReference type="InterPro" id="IPR035433">
    <property type="entry name" value="NFU1-like"/>
</dbReference>
<dbReference type="GO" id="GO:0051536">
    <property type="term" value="F:iron-sulfur cluster binding"/>
    <property type="evidence" value="ECO:0007669"/>
    <property type="project" value="InterPro"/>
</dbReference>
<dbReference type="InterPro" id="IPR001075">
    <property type="entry name" value="NIF_FeS_clus_asmbl_NifU_C"/>
</dbReference>
<dbReference type="PANTHER" id="PTHR11178:SF1">
    <property type="entry name" value="NFU1 IRON-SULFUR CLUSTER SCAFFOLD HOMOLOG, MITOCHONDRIAL"/>
    <property type="match status" value="1"/>
</dbReference>
<dbReference type="SUPFAM" id="SSF117916">
    <property type="entry name" value="Fe-S cluster assembly (FSCA) domain-like"/>
    <property type="match status" value="1"/>
</dbReference>
<evidence type="ECO:0000313" key="4">
    <source>
        <dbReference type="Proteomes" id="UP000318709"/>
    </source>
</evidence>
<dbReference type="PIRSF" id="PIRSF036773">
    <property type="entry name" value="HIRIP5"/>
    <property type="match status" value="1"/>
</dbReference>
<dbReference type="SUPFAM" id="SSF110836">
    <property type="entry name" value="Hypothetical protein SAV1430"/>
    <property type="match status" value="1"/>
</dbReference>
<gene>
    <name evidence="3" type="ORF">E3E12_04680</name>
</gene>
<dbReference type="OrthoDB" id="9796965at2"/>
<dbReference type="InterPro" id="IPR034904">
    <property type="entry name" value="FSCA_dom_sf"/>
</dbReference>
<dbReference type="Proteomes" id="UP000318709">
    <property type="component" value="Chromosome"/>
</dbReference>
<dbReference type="EMBL" id="CP038231">
    <property type="protein sequence ID" value="QDH13604.1"/>
    <property type="molecule type" value="Genomic_DNA"/>
</dbReference>
<keyword evidence="4" id="KW-1185">Reference proteome</keyword>
<dbReference type="Pfam" id="PF08712">
    <property type="entry name" value="Nfu_N"/>
    <property type="match status" value="1"/>
</dbReference>
<evidence type="ECO:0000259" key="2">
    <source>
        <dbReference type="SMART" id="SM00932"/>
    </source>
</evidence>
<dbReference type="GO" id="GO:0005506">
    <property type="term" value="F:iron ion binding"/>
    <property type="evidence" value="ECO:0007669"/>
    <property type="project" value="InterPro"/>
</dbReference>
<feature type="domain" description="Scaffold protein Nfu/NifU N-terminal" evidence="2">
    <location>
        <begin position="3"/>
        <end position="90"/>
    </location>
</feature>
<name>A0A4Y6U8S3_9PROT</name>
<dbReference type="GO" id="GO:0016226">
    <property type="term" value="P:iron-sulfur cluster assembly"/>
    <property type="evidence" value="ECO:0007669"/>
    <property type="project" value="InterPro"/>
</dbReference>
<organism evidence="3 4">
    <name type="scientific">Formicincola oecophyllae</name>
    <dbReference type="NCBI Taxonomy" id="2558361"/>
    <lineage>
        <taxon>Bacteria</taxon>
        <taxon>Pseudomonadati</taxon>
        <taxon>Pseudomonadota</taxon>
        <taxon>Alphaproteobacteria</taxon>
        <taxon>Acetobacterales</taxon>
        <taxon>Acetobacteraceae</taxon>
        <taxon>Formicincola</taxon>
    </lineage>
</organism>
<reference evidence="3 4" key="1">
    <citation type="submission" date="2019-03" db="EMBL/GenBank/DDBJ databases">
        <title>The complete genome sequence of Swingsia_sp. F3b2 LMG30590(T).</title>
        <authorList>
            <person name="Chua K.-O."/>
            <person name="Chan K.-G."/>
            <person name="See-Too W.-S."/>
        </authorList>
    </citation>
    <scope>NUCLEOTIDE SEQUENCE [LARGE SCALE GENOMIC DNA]</scope>
    <source>
        <strain evidence="3 4">F3b2</strain>
    </source>
</reference>
<comment type="similarity">
    <text evidence="1">Belongs to the NifU family.</text>
</comment>